<reference evidence="4 5" key="1">
    <citation type="submission" date="2023-11" db="EMBL/GenBank/DDBJ databases">
        <title>Lentzea sokolovensis, sp. nov., Lentzea kristufkii, sp. nov., and Lentzea miocenensis, sp. nov., rare actinobacteria from Sokolov Coal Basin, Miocene lacustrine sediment, Czech Republic.</title>
        <authorList>
            <person name="Lara A."/>
            <person name="Kotroba L."/>
            <person name="Nouioui I."/>
            <person name="Neumann-Schaal M."/>
            <person name="Mast Y."/>
            <person name="Chronakova A."/>
        </authorList>
    </citation>
    <scope>NUCLEOTIDE SEQUENCE [LARGE SCALE GENOMIC DNA]</scope>
    <source>
        <strain evidence="4 5">BCCO 10_0856</strain>
    </source>
</reference>
<evidence type="ECO:0000259" key="3">
    <source>
        <dbReference type="PROSITE" id="PS50837"/>
    </source>
</evidence>
<dbReference type="Proteomes" id="UP001285521">
    <property type="component" value="Unassembled WGS sequence"/>
</dbReference>
<feature type="domain" description="NACHT" evidence="3">
    <location>
        <begin position="247"/>
        <end position="578"/>
    </location>
</feature>
<keyword evidence="1" id="KW-0547">Nucleotide-binding</keyword>
<evidence type="ECO:0000313" key="5">
    <source>
        <dbReference type="Proteomes" id="UP001285521"/>
    </source>
</evidence>
<proteinExistence type="predicted"/>
<dbReference type="PRINTS" id="PR00364">
    <property type="entry name" value="DISEASERSIST"/>
</dbReference>
<dbReference type="PANTHER" id="PTHR46844">
    <property type="entry name" value="SLR5058 PROTEIN"/>
    <property type="match status" value="1"/>
</dbReference>
<evidence type="ECO:0000256" key="1">
    <source>
        <dbReference type="ARBA" id="ARBA00022741"/>
    </source>
</evidence>
<name>A0ABU4T997_9PSEU</name>
<evidence type="ECO:0000256" key="2">
    <source>
        <dbReference type="ARBA" id="ARBA00022840"/>
    </source>
</evidence>
<dbReference type="Pfam" id="PF22733">
    <property type="entry name" value="NNH1"/>
    <property type="match status" value="1"/>
</dbReference>
<reference evidence="4 5" key="2">
    <citation type="submission" date="2023-11" db="EMBL/GenBank/DDBJ databases">
        <authorList>
            <person name="Lara A.C."/>
            <person name="Chronakova A."/>
        </authorList>
    </citation>
    <scope>NUCLEOTIDE SEQUENCE [LARGE SCALE GENOMIC DNA]</scope>
    <source>
        <strain evidence="4 5">BCCO 10_0856</strain>
    </source>
</reference>
<keyword evidence="2" id="KW-0067">ATP-binding</keyword>
<evidence type="ECO:0000313" key="4">
    <source>
        <dbReference type="EMBL" id="MDX8034493.1"/>
    </source>
</evidence>
<protein>
    <submittedName>
        <fullName evidence="4">NACHT domain-containing protein</fullName>
    </submittedName>
</protein>
<organism evidence="4 5">
    <name type="scientific">Lentzea miocenica</name>
    <dbReference type="NCBI Taxonomy" id="3095431"/>
    <lineage>
        <taxon>Bacteria</taxon>
        <taxon>Bacillati</taxon>
        <taxon>Actinomycetota</taxon>
        <taxon>Actinomycetes</taxon>
        <taxon>Pseudonocardiales</taxon>
        <taxon>Pseudonocardiaceae</taxon>
        <taxon>Lentzea</taxon>
    </lineage>
</organism>
<dbReference type="Gene3D" id="3.80.10.10">
    <property type="entry name" value="Ribonuclease Inhibitor"/>
    <property type="match status" value="1"/>
</dbReference>
<dbReference type="InterPro" id="IPR032675">
    <property type="entry name" value="LRR_dom_sf"/>
</dbReference>
<dbReference type="PANTHER" id="PTHR46844:SF1">
    <property type="entry name" value="SLR5058 PROTEIN"/>
    <property type="match status" value="1"/>
</dbReference>
<dbReference type="RefSeq" id="WP_319969512.1">
    <property type="nucleotide sequence ID" value="NZ_JAXAVW010000027.1"/>
</dbReference>
<dbReference type="InterPro" id="IPR007111">
    <property type="entry name" value="NACHT_NTPase"/>
</dbReference>
<sequence>MADPFSAGLLMVLETVLERVLLGLFDVMHKGARNKKRQRELTRPGPLVERVSAELARGELSAVEQHEWQAAVDAVRESIEASLPLREDEALRVMLTPESLRTYVLSRSEKIRRAAGLSDHASAVYDAVLMRVCGAVVELVWSQPEYARRLAVEMFRISRSTADAVARLADQQQLALTSSHRDFEDRYADQVAHSLGGLELFGVSRGRAPRRQSFDSSYVSLAVARVGDTDELTGAGLPVAAALADATRVLIRGGAGAGKTTFLRWLAMNALGETRTSGNEWLGLVPFFVPLRQYTALPKPEEFISSTASMIEEEKPAGWVTARLKEGRALVLVDGVDELVWERRAEARLWLEQLVNAYPEARYAITTRPAAVPEDWLEDVGFTAFDLLPLSDKGVRDFVEAWHTAARDEPGLTRDARVWLTECEARLVATLAKRPDLRRLASSPLLAGLLCALHQDRNMHLPRDRRSLYEAALDLLLVRWDEDRGLALPSFSKEEQLVLLQRFAYSLVRNRELMVPREEAVHRLGNAMRGLRSHDIDADDAMQRLLERAGLLREVSQDRVQFVHRTFRDYLAAKEVVDAGDLNLLVDRAHLDEWHDVVVMAVAHARPRERARVLMDLLAGNDDTRKDERGRDKLRLLALACLEQADVIEPETARAQVTQAAASLIPPKSFAHADALAEAGSFVVDLLPGPEAAGNTAEAAYIVRTLANIGGEGAWERIAEFVAVDHVMVIDELLRAWRNTPDAEKYARAVLSKVDFGDRRVDVRGWHRIQFIMHLERLRHVRCIGNINPLDPLGAMPSLHRLELWQNEVMRDLSPLAESRSLKELHLSRCRPLGRIDLTPVKDLDELHLHFSRVDLASLAGGLVRRLQIRDSALDDGLGALPRLPALRELAIDHRPPYSLAGLERWPTVLVLEVFGVPAADDLRVLPRLEHVVVHQPESLARLEELRQELPGVRITT</sequence>
<dbReference type="InterPro" id="IPR027417">
    <property type="entry name" value="P-loop_NTPase"/>
</dbReference>
<gene>
    <name evidence="4" type="ORF">SK803_30105</name>
</gene>
<dbReference type="EMBL" id="JAXAVW010000027">
    <property type="protein sequence ID" value="MDX8034493.1"/>
    <property type="molecule type" value="Genomic_DNA"/>
</dbReference>
<comment type="caution">
    <text evidence="4">The sequence shown here is derived from an EMBL/GenBank/DDBJ whole genome shotgun (WGS) entry which is preliminary data.</text>
</comment>
<dbReference type="InterPro" id="IPR054547">
    <property type="entry name" value="NNH1"/>
</dbReference>
<dbReference type="Pfam" id="PF05729">
    <property type="entry name" value="NACHT"/>
    <property type="match status" value="1"/>
</dbReference>
<keyword evidence="5" id="KW-1185">Reference proteome</keyword>
<accession>A0ABU4T997</accession>
<dbReference type="PROSITE" id="PS50837">
    <property type="entry name" value="NACHT"/>
    <property type="match status" value="1"/>
</dbReference>
<dbReference type="Gene3D" id="3.40.50.300">
    <property type="entry name" value="P-loop containing nucleotide triphosphate hydrolases"/>
    <property type="match status" value="1"/>
</dbReference>
<dbReference type="SUPFAM" id="SSF52058">
    <property type="entry name" value="L domain-like"/>
    <property type="match status" value="1"/>
</dbReference>